<reference evidence="7" key="1">
    <citation type="journal article" date="2020" name="Microbiol. Resour. Announc.">
        <title>Draft Genome Sequences of Thiorhodococcus mannitoliphagus and Thiorhodococcus minor, Purple Sulfur Photosynthetic Bacteria in the Gammaproteobacterial Family Chromatiaceae.</title>
        <authorList>
            <person name="Aviles F.A."/>
            <person name="Meyer T.E."/>
            <person name="Kyndt J.A."/>
        </authorList>
    </citation>
    <scope>NUCLEOTIDE SEQUENCE [LARGE SCALE GENOMIC DNA]</scope>
    <source>
        <strain evidence="7">DSM 18266</strain>
    </source>
</reference>
<organism evidence="6 7">
    <name type="scientific">Thiorhodococcus mannitoliphagus</name>
    <dbReference type="NCBI Taxonomy" id="329406"/>
    <lineage>
        <taxon>Bacteria</taxon>
        <taxon>Pseudomonadati</taxon>
        <taxon>Pseudomonadota</taxon>
        <taxon>Gammaproteobacteria</taxon>
        <taxon>Chromatiales</taxon>
        <taxon>Chromatiaceae</taxon>
        <taxon>Thiorhodococcus</taxon>
    </lineage>
</organism>
<dbReference type="SUPFAM" id="SSF69593">
    <property type="entry name" value="Glycerol-3-phosphate (1)-acyltransferase"/>
    <property type="match status" value="1"/>
</dbReference>
<evidence type="ECO:0000313" key="7">
    <source>
        <dbReference type="Proteomes" id="UP000471640"/>
    </source>
</evidence>
<evidence type="ECO:0000256" key="1">
    <source>
        <dbReference type="ARBA" id="ARBA00005189"/>
    </source>
</evidence>
<gene>
    <name evidence="6" type="ORF">G3480_00260</name>
</gene>
<evidence type="ECO:0000256" key="2">
    <source>
        <dbReference type="ARBA" id="ARBA00022679"/>
    </source>
</evidence>
<evidence type="ECO:0000256" key="4">
    <source>
        <dbReference type="SAM" id="Phobius"/>
    </source>
</evidence>
<keyword evidence="4" id="KW-0472">Membrane</keyword>
<dbReference type="RefSeq" id="WP_164651653.1">
    <property type="nucleotide sequence ID" value="NZ_JAAIJR010000001.1"/>
</dbReference>
<keyword evidence="4" id="KW-0812">Transmembrane</keyword>
<keyword evidence="7" id="KW-1185">Reference proteome</keyword>
<reference evidence="6 7" key="2">
    <citation type="submission" date="2020-02" db="EMBL/GenBank/DDBJ databases">
        <title>Genome sequences of Thiorhodococcus mannitoliphagus and Thiorhodococcus minor, purple sulfur photosynthetic bacteria in the gammaproteobacterial family, Chromatiaceae.</title>
        <authorList>
            <person name="Aviles F.A."/>
            <person name="Meyer T.E."/>
            <person name="Kyndt J.A."/>
        </authorList>
    </citation>
    <scope>NUCLEOTIDE SEQUENCE [LARGE SCALE GENOMIC DNA]</scope>
    <source>
        <strain evidence="6 7">DSM 18266</strain>
    </source>
</reference>
<dbReference type="SMART" id="SM00563">
    <property type="entry name" value="PlsC"/>
    <property type="match status" value="1"/>
</dbReference>
<dbReference type="Pfam" id="PF01553">
    <property type="entry name" value="Acyltransferase"/>
    <property type="match status" value="1"/>
</dbReference>
<keyword evidence="3 6" id="KW-0012">Acyltransferase</keyword>
<name>A0A6P1DL59_9GAMM</name>
<dbReference type="PANTHER" id="PTHR10434:SF40">
    <property type="entry name" value="1-ACYL-SN-GLYCEROL-3-PHOSPHATE ACYLTRANSFERASE"/>
    <property type="match status" value="1"/>
</dbReference>
<dbReference type="PANTHER" id="PTHR10434">
    <property type="entry name" value="1-ACYL-SN-GLYCEROL-3-PHOSPHATE ACYLTRANSFERASE"/>
    <property type="match status" value="1"/>
</dbReference>
<proteinExistence type="predicted"/>
<evidence type="ECO:0000313" key="6">
    <source>
        <dbReference type="EMBL" id="NEX18768.1"/>
    </source>
</evidence>
<dbReference type="CDD" id="cd07989">
    <property type="entry name" value="LPLAT_AGPAT-like"/>
    <property type="match status" value="1"/>
</dbReference>
<evidence type="ECO:0000256" key="3">
    <source>
        <dbReference type="ARBA" id="ARBA00023315"/>
    </source>
</evidence>
<dbReference type="GO" id="GO:0006654">
    <property type="term" value="P:phosphatidic acid biosynthetic process"/>
    <property type="evidence" value="ECO:0007669"/>
    <property type="project" value="TreeGrafter"/>
</dbReference>
<dbReference type="EMBL" id="JAAIJR010000001">
    <property type="protein sequence ID" value="NEX18768.1"/>
    <property type="molecule type" value="Genomic_DNA"/>
</dbReference>
<evidence type="ECO:0000259" key="5">
    <source>
        <dbReference type="SMART" id="SM00563"/>
    </source>
</evidence>
<keyword evidence="4" id="KW-1133">Transmembrane helix</keyword>
<accession>A0A6P1DL59</accession>
<dbReference type="InterPro" id="IPR002123">
    <property type="entry name" value="Plipid/glycerol_acylTrfase"/>
</dbReference>
<comment type="pathway">
    <text evidence="1">Lipid metabolism.</text>
</comment>
<protein>
    <submittedName>
        <fullName evidence="6">1-acyl-sn-glycerol-3-phosphate acyltransferase</fullName>
    </submittedName>
</protein>
<dbReference type="GO" id="GO:0003841">
    <property type="term" value="F:1-acylglycerol-3-phosphate O-acyltransferase activity"/>
    <property type="evidence" value="ECO:0007669"/>
    <property type="project" value="TreeGrafter"/>
</dbReference>
<comment type="caution">
    <text evidence="6">The sequence shown here is derived from an EMBL/GenBank/DDBJ whole genome shotgun (WGS) entry which is preliminary data.</text>
</comment>
<keyword evidence="2 6" id="KW-0808">Transferase</keyword>
<feature type="transmembrane region" description="Helical" evidence="4">
    <location>
        <begin position="7"/>
        <end position="30"/>
    </location>
</feature>
<feature type="domain" description="Phospholipid/glycerol acyltransferase" evidence="5">
    <location>
        <begin position="72"/>
        <end position="187"/>
    </location>
</feature>
<sequence length="238" mass="26650">MIFFRSLLYQIVLVLSSLLFSIAMLCVSILPATKLLDRLAKYWGHTNLWALKILCGLSYRVTGLEHLPKEPVVVLAKHQSAWETIAFWVLLPEHQSWVLKQELTRIPFFGWALTRCRPIAIDRSAGRREITKLIQEGTERLNAGRNVIIFPEGTRVAPGTHHAYGVGGALLAERSGRPILPIAHNAGVFWGRRSLMKRPGIIDVVIGPLIEPAGRKATKINALAEEWIEKTVAKLPTE</sequence>
<dbReference type="AlphaFoldDB" id="A0A6P1DL59"/>
<dbReference type="Proteomes" id="UP000471640">
    <property type="component" value="Unassembled WGS sequence"/>
</dbReference>